<dbReference type="GO" id="GO:0009234">
    <property type="term" value="P:menaquinone biosynthetic process"/>
    <property type="evidence" value="ECO:0007669"/>
    <property type="project" value="TreeGrafter"/>
</dbReference>
<dbReference type="FunFam" id="3.10.129.10:FF:000002">
    <property type="entry name" value="1,4-dihydroxy-2-naphthoyl-CoA hydrolase"/>
    <property type="match status" value="1"/>
</dbReference>
<accession>A0A1B8HQ48</accession>
<dbReference type="InterPro" id="IPR029069">
    <property type="entry name" value="HotDog_dom_sf"/>
</dbReference>
<dbReference type="PANTHER" id="PTHR43240:SF5">
    <property type="entry name" value="1,4-DIHYDROXY-2-NAPHTHOYL-COA THIOESTERASE 1"/>
    <property type="match status" value="1"/>
</dbReference>
<gene>
    <name evidence="4" type="ORF">AYY17_01755</name>
</gene>
<dbReference type="GO" id="GO:0005829">
    <property type="term" value="C:cytosol"/>
    <property type="evidence" value="ECO:0007669"/>
    <property type="project" value="TreeGrafter"/>
</dbReference>
<keyword evidence="2" id="KW-0378">Hydrolase</keyword>
<evidence type="ECO:0000259" key="3">
    <source>
        <dbReference type="Pfam" id="PF03061"/>
    </source>
</evidence>
<dbReference type="Gene3D" id="3.10.129.10">
    <property type="entry name" value="Hotdog Thioesterase"/>
    <property type="match status" value="1"/>
</dbReference>
<dbReference type="NCBIfam" id="TIGR00369">
    <property type="entry name" value="unchar_dom_1"/>
    <property type="match status" value="1"/>
</dbReference>
<dbReference type="STRING" id="368603.AYY16_05530"/>
<dbReference type="SUPFAM" id="SSF54637">
    <property type="entry name" value="Thioesterase/thiol ester dehydrase-isomerase"/>
    <property type="match status" value="1"/>
</dbReference>
<dbReference type="InterPro" id="IPR003736">
    <property type="entry name" value="PAAI_dom"/>
</dbReference>
<evidence type="ECO:0000313" key="5">
    <source>
        <dbReference type="Proteomes" id="UP000092247"/>
    </source>
</evidence>
<comment type="similarity">
    <text evidence="1">Belongs to the thioesterase PaaI family.</text>
</comment>
<proteinExistence type="inferred from homology"/>
<reference evidence="4 5" key="1">
    <citation type="submission" date="2016-06" db="EMBL/GenBank/DDBJ databases">
        <authorList>
            <person name="Kjaerup R.B."/>
            <person name="Dalgaard T.S."/>
            <person name="Juul-Madsen H.R."/>
        </authorList>
    </citation>
    <scope>NUCLEOTIDE SEQUENCE [LARGE SCALE GENOMIC DNA]</scope>
    <source>
        <strain evidence="4 5">GCSL-Mp3</strain>
    </source>
</reference>
<comment type="caution">
    <text evidence="4">The sequence shown here is derived from an EMBL/GenBank/DDBJ whole genome shotgun (WGS) entry which is preliminary data.</text>
</comment>
<dbReference type="InterPro" id="IPR006683">
    <property type="entry name" value="Thioestr_dom"/>
</dbReference>
<feature type="domain" description="Thioesterase" evidence="3">
    <location>
        <begin position="50"/>
        <end position="127"/>
    </location>
</feature>
<sequence length="141" mass="15309">MIWKRATTLAELNQIAQGNMLSHLGIEFTALEPEQLIGTMPVDERTKQPHGLLHGGASVVLAESLGSVAGYLCSEGDETVVGVEINANHVRAVRGGRVTGHCKAIHLGRNQQVWSIEIYDEQQKLCCISRLTTAILHGSKK</sequence>
<dbReference type="CDD" id="cd03443">
    <property type="entry name" value="PaaI_thioesterase"/>
    <property type="match status" value="1"/>
</dbReference>
<protein>
    <submittedName>
        <fullName evidence="4">Thioesterase</fullName>
    </submittedName>
</protein>
<dbReference type="AlphaFoldDB" id="A0A1B8HQ48"/>
<evidence type="ECO:0000256" key="1">
    <source>
        <dbReference type="ARBA" id="ARBA00008324"/>
    </source>
</evidence>
<dbReference type="EMBL" id="LZEX01000001">
    <property type="protein sequence ID" value="OBU11478.1"/>
    <property type="molecule type" value="Genomic_DNA"/>
</dbReference>
<evidence type="ECO:0000256" key="2">
    <source>
        <dbReference type="ARBA" id="ARBA00022801"/>
    </source>
</evidence>
<name>A0A1B8HQ48_9GAMM</name>
<dbReference type="Proteomes" id="UP000092247">
    <property type="component" value="Unassembled WGS sequence"/>
</dbReference>
<organism evidence="4 5">
    <name type="scientific">Morganella psychrotolerans</name>
    <dbReference type="NCBI Taxonomy" id="368603"/>
    <lineage>
        <taxon>Bacteria</taxon>
        <taxon>Pseudomonadati</taxon>
        <taxon>Pseudomonadota</taxon>
        <taxon>Gammaproteobacteria</taxon>
        <taxon>Enterobacterales</taxon>
        <taxon>Morganellaceae</taxon>
        <taxon>Morganella</taxon>
    </lineage>
</organism>
<dbReference type="PANTHER" id="PTHR43240">
    <property type="entry name" value="1,4-DIHYDROXY-2-NAPHTHOYL-COA THIOESTERASE 1"/>
    <property type="match status" value="1"/>
</dbReference>
<dbReference type="RefSeq" id="WP_067420780.1">
    <property type="nucleotide sequence ID" value="NZ_CBCPID010000003.1"/>
</dbReference>
<evidence type="ECO:0000313" key="4">
    <source>
        <dbReference type="EMBL" id="OBU11478.1"/>
    </source>
</evidence>
<dbReference type="GO" id="GO:0061522">
    <property type="term" value="F:1,4-dihydroxy-2-naphthoyl-CoA thioesterase activity"/>
    <property type="evidence" value="ECO:0007669"/>
    <property type="project" value="TreeGrafter"/>
</dbReference>
<dbReference type="Pfam" id="PF03061">
    <property type="entry name" value="4HBT"/>
    <property type="match status" value="1"/>
</dbReference>